<dbReference type="InterPro" id="IPR028081">
    <property type="entry name" value="Leu-bd"/>
</dbReference>
<keyword evidence="5" id="KW-1185">Reference proteome</keyword>
<protein>
    <recommendedName>
        <fullName evidence="3">Leucine-binding protein domain-containing protein</fullName>
    </recommendedName>
</protein>
<dbReference type="Proteomes" id="UP001501676">
    <property type="component" value="Unassembled WGS sequence"/>
</dbReference>
<dbReference type="InterPro" id="IPR028082">
    <property type="entry name" value="Peripla_BP_I"/>
</dbReference>
<feature type="domain" description="Leucine-binding protein" evidence="3">
    <location>
        <begin position="46"/>
        <end position="395"/>
    </location>
</feature>
<evidence type="ECO:0000256" key="1">
    <source>
        <dbReference type="ARBA" id="ARBA00010062"/>
    </source>
</evidence>
<comment type="caution">
    <text evidence="4">The sequence shown here is derived from an EMBL/GenBank/DDBJ whole genome shotgun (WGS) entry which is preliminary data.</text>
</comment>
<dbReference type="SUPFAM" id="SSF53822">
    <property type="entry name" value="Periplasmic binding protein-like I"/>
    <property type="match status" value="1"/>
</dbReference>
<name>A0ABP6SSM3_9ACTN</name>
<dbReference type="Gene3D" id="3.40.50.2300">
    <property type="match status" value="2"/>
</dbReference>
<comment type="similarity">
    <text evidence="1">Belongs to the leucine-binding protein family.</text>
</comment>
<evidence type="ECO:0000313" key="5">
    <source>
        <dbReference type="Proteomes" id="UP001501676"/>
    </source>
</evidence>
<keyword evidence="2" id="KW-0732">Signal</keyword>
<reference evidence="5" key="1">
    <citation type="journal article" date="2019" name="Int. J. Syst. Evol. Microbiol.">
        <title>The Global Catalogue of Microorganisms (GCM) 10K type strain sequencing project: providing services to taxonomists for standard genome sequencing and annotation.</title>
        <authorList>
            <consortium name="The Broad Institute Genomics Platform"/>
            <consortium name="The Broad Institute Genome Sequencing Center for Infectious Disease"/>
            <person name="Wu L."/>
            <person name="Ma J."/>
        </authorList>
    </citation>
    <scope>NUCLEOTIDE SEQUENCE [LARGE SCALE GENOMIC DNA]</scope>
    <source>
        <strain evidence="5">JCM 9458</strain>
    </source>
</reference>
<evidence type="ECO:0000313" key="4">
    <source>
        <dbReference type="EMBL" id="GAA3383879.1"/>
    </source>
</evidence>
<evidence type="ECO:0000256" key="2">
    <source>
        <dbReference type="ARBA" id="ARBA00022729"/>
    </source>
</evidence>
<accession>A0ABP6SSM3</accession>
<dbReference type="PANTHER" id="PTHR47235:SF1">
    <property type="entry name" value="BLR6548 PROTEIN"/>
    <property type="match status" value="1"/>
</dbReference>
<sequence>MPEGSTTVREDAWTMGRRAVVALGTACVLALAVAACGEDSAGGADEIKLGVLAPLSGPSSSAFAAYPDGVEARLAAYKEDGGKCADKTFTLVEGDDQSTPQGAVTAAQKLVQRDRVYAVLEGSPAFYGAAPFMTTTGKKIPVFGAGFDGAKQWKDTTNNLLPASIVPEYEKTFTTHGEYFKSQGGTKIAGVSYDNPAGRGGMEYSLRSAVAAGLQRGYVNTTVPVGSTDVGAIVLGIIESRSDVVTLTLNPDTSFAVVAGLRQAGYQPKAILTATGYGADLLESAPAVQAGQGVSFSTGWAPVELKTPGALRLSKALKDHAGSESGIPSFAQSLGWLTADLLLHGLDLAGCDATQEKLLSTVRNDKTWTAGGLFALPRDFTTTSADKLCLYFLKLTGKAFVPDQKASPLCGSVVRS</sequence>
<dbReference type="EMBL" id="BAAAYN010000006">
    <property type="protein sequence ID" value="GAA3383879.1"/>
    <property type="molecule type" value="Genomic_DNA"/>
</dbReference>
<dbReference type="Pfam" id="PF13458">
    <property type="entry name" value="Peripla_BP_6"/>
    <property type="match status" value="1"/>
</dbReference>
<gene>
    <name evidence="4" type="ORF">GCM10020369_11490</name>
</gene>
<dbReference type="PANTHER" id="PTHR47235">
    <property type="entry name" value="BLR6548 PROTEIN"/>
    <property type="match status" value="1"/>
</dbReference>
<proteinExistence type="inferred from homology"/>
<organism evidence="4 5">
    <name type="scientific">Cryptosporangium minutisporangium</name>
    <dbReference type="NCBI Taxonomy" id="113569"/>
    <lineage>
        <taxon>Bacteria</taxon>
        <taxon>Bacillati</taxon>
        <taxon>Actinomycetota</taxon>
        <taxon>Actinomycetes</taxon>
        <taxon>Cryptosporangiales</taxon>
        <taxon>Cryptosporangiaceae</taxon>
        <taxon>Cryptosporangium</taxon>
    </lineage>
</organism>
<evidence type="ECO:0000259" key="3">
    <source>
        <dbReference type="Pfam" id="PF13458"/>
    </source>
</evidence>